<evidence type="ECO:0000256" key="3">
    <source>
        <dbReference type="ARBA" id="ARBA00023163"/>
    </source>
</evidence>
<reference evidence="5 7" key="2">
    <citation type="submission" date="2015-12" db="EMBL/GenBank/DDBJ databases">
        <authorList>
            <person name="Lauer A."/>
            <person name="Humrighouse B."/>
            <person name="Loparev V."/>
            <person name="Shewmaker P.L."/>
            <person name="Whitney A.M."/>
            <person name="McLaughlin R.W."/>
        </authorList>
    </citation>
    <scope>NUCLEOTIDE SEQUENCE [LARGE SCALE GENOMIC DNA]</scope>
    <source>
        <strain evidence="5 7">LMG 23085</strain>
    </source>
</reference>
<dbReference type="Gene3D" id="1.10.10.10">
    <property type="entry name" value="Winged helix-like DNA-binding domain superfamily/Winged helix DNA-binding domain"/>
    <property type="match status" value="1"/>
</dbReference>
<dbReference type="Pfam" id="PF01638">
    <property type="entry name" value="HxlR"/>
    <property type="match status" value="1"/>
</dbReference>
<evidence type="ECO:0000256" key="1">
    <source>
        <dbReference type="ARBA" id="ARBA00023015"/>
    </source>
</evidence>
<dbReference type="OrthoDB" id="9791143at2"/>
<dbReference type="InterPro" id="IPR036388">
    <property type="entry name" value="WH-like_DNA-bd_sf"/>
</dbReference>
<dbReference type="RefSeq" id="WP_071878088.1">
    <property type="nucleotide sequence ID" value="NZ_JXLC01000015.1"/>
</dbReference>
<dbReference type="GO" id="GO:0003677">
    <property type="term" value="F:DNA binding"/>
    <property type="evidence" value="ECO:0007669"/>
    <property type="project" value="UniProtKB-KW"/>
</dbReference>
<dbReference type="InterPro" id="IPR036390">
    <property type="entry name" value="WH_DNA-bd_sf"/>
</dbReference>
<keyword evidence="3" id="KW-0804">Transcription</keyword>
<name>A0A0S3KDM7_9ENTE</name>
<protein>
    <submittedName>
        <fullName evidence="6">Transcriptional regulator</fullName>
    </submittedName>
</protein>
<dbReference type="PANTHER" id="PTHR33204">
    <property type="entry name" value="TRANSCRIPTIONAL REGULATOR, MARR FAMILY"/>
    <property type="match status" value="1"/>
</dbReference>
<keyword evidence="1" id="KW-0805">Transcription regulation</keyword>
<dbReference type="EMBL" id="JXLC01000015">
    <property type="protein sequence ID" value="OJG91312.1"/>
    <property type="molecule type" value="Genomic_DNA"/>
</dbReference>
<evidence type="ECO:0000313" key="6">
    <source>
        <dbReference type="EMBL" id="OJG91312.1"/>
    </source>
</evidence>
<gene>
    <name evidence="5" type="ORF">ATZ33_13365</name>
    <name evidence="6" type="ORF">RV15_GL000768</name>
</gene>
<dbReference type="PROSITE" id="PS51118">
    <property type="entry name" value="HTH_HXLR"/>
    <property type="match status" value="1"/>
</dbReference>
<feature type="domain" description="HTH hxlR-type" evidence="4">
    <location>
        <begin position="12"/>
        <end position="110"/>
    </location>
</feature>
<reference evidence="6 8" key="1">
    <citation type="submission" date="2014-12" db="EMBL/GenBank/DDBJ databases">
        <title>Draft genome sequences of 29 type strains of Enterococci.</title>
        <authorList>
            <person name="Zhong Z."/>
            <person name="Sun Z."/>
            <person name="Liu W."/>
            <person name="Zhang W."/>
            <person name="Zhang H."/>
        </authorList>
    </citation>
    <scope>NUCLEOTIDE SEQUENCE [LARGE SCALE GENOMIC DNA]</scope>
    <source>
        <strain evidence="6 8">DSM 22801</strain>
    </source>
</reference>
<evidence type="ECO:0000313" key="5">
    <source>
        <dbReference type="EMBL" id="ALS02338.1"/>
    </source>
</evidence>
<dbReference type="Proteomes" id="UP000183039">
    <property type="component" value="Unassembled WGS sequence"/>
</dbReference>
<dbReference type="KEGG" id="ess:ATZ33_13365"/>
<proteinExistence type="predicted"/>
<dbReference type="AlphaFoldDB" id="A0A0S3KDM7"/>
<organism evidence="6 8">
    <name type="scientific">Enterococcus silesiacus</name>
    <dbReference type="NCBI Taxonomy" id="332949"/>
    <lineage>
        <taxon>Bacteria</taxon>
        <taxon>Bacillati</taxon>
        <taxon>Bacillota</taxon>
        <taxon>Bacilli</taxon>
        <taxon>Lactobacillales</taxon>
        <taxon>Enterococcaceae</taxon>
        <taxon>Enterococcus</taxon>
    </lineage>
</organism>
<dbReference type="EMBL" id="CP013614">
    <property type="protein sequence ID" value="ALS02338.1"/>
    <property type="molecule type" value="Genomic_DNA"/>
</dbReference>
<evidence type="ECO:0000313" key="7">
    <source>
        <dbReference type="Proteomes" id="UP000065511"/>
    </source>
</evidence>
<evidence type="ECO:0000313" key="8">
    <source>
        <dbReference type="Proteomes" id="UP000183039"/>
    </source>
</evidence>
<keyword evidence="7" id="KW-1185">Reference proteome</keyword>
<keyword evidence="2" id="KW-0238">DNA-binding</keyword>
<sequence>MEEYPVRYVDPCPVTAALKIIGGKWRIPIIWKLATGPVRYNELKRQMTGITNIMLTRSLRELEEYNLLKRVQYSDIPPHVEYSLTEDGLKLLPALMIIKDWGLEVIEKGTNKMN</sequence>
<dbReference type="SUPFAM" id="SSF46785">
    <property type="entry name" value="Winged helix' DNA-binding domain"/>
    <property type="match status" value="1"/>
</dbReference>
<dbReference type="InterPro" id="IPR002577">
    <property type="entry name" value="HTH_HxlR"/>
</dbReference>
<dbReference type="Proteomes" id="UP000065511">
    <property type="component" value="Chromosome"/>
</dbReference>
<accession>A0A0S3KDM7</accession>
<evidence type="ECO:0000259" key="4">
    <source>
        <dbReference type="PROSITE" id="PS51118"/>
    </source>
</evidence>
<evidence type="ECO:0000256" key="2">
    <source>
        <dbReference type="ARBA" id="ARBA00023125"/>
    </source>
</evidence>